<dbReference type="AlphaFoldDB" id="A0A919N4G5"/>
<name>A0A919N4G5_9ACTN</name>
<feature type="transmembrane region" description="Helical" evidence="1">
    <location>
        <begin position="300"/>
        <end position="324"/>
    </location>
</feature>
<sequence length="394" mass="40304">MLTRRDNAMIVLDAHRAERPFRGRLTAARRRLVPAAAWSVLAVACYLLGEYGEKARVPAPQLVLSLLVGVVLALTGVAAGNLPRAAVSGSHATIGVLMGSYLGPSVVRALAGTVLPLTGATVVTIALSVGTAVLLARVSRISLADALMALIPGGSAAIVASAEAIGADSRVVAFAQYLRVGLVALSAPVIVALAGGTAAAPPSPGAFPALARLVTNPHQAVGLLQLIVICVAGVRAGARLSLPAPSVLGPMALTALLLMAGTSHTFTPAGPLRDLAFVLVGLEVGLRFNRTSVRRVRRLAPYLIGATGLMCLACAALAWCLAVVTGMPFLDAYLATTPGGINAVVATAASAGRDVAVISAVQSIRLFTVVLLTPSLIRWMVRRRDAAIRTCRAV</sequence>
<dbReference type="PIRSF" id="PIRSF038991">
    <property type="entry name" value="Protein_AbrB"/>
    <property type="match status" value="1"/>
</dbReference>
<proteinExistence type="predicted"/>
<feature type="transmembrane region" description="Helical" evidence="1">
    <location>
        <begin position="61"/>
        <end position="80"/>
    </location>
</feature>
<dbReference type="EMBL" id="BOMW01000017">
    <property type="protein sequence ID" value="GIF04186.1"/>
    <property type="molecule type" value="Genomic_DNA"/>
</dbReference>
<feature type="transmembrane region" description="Helical" evidence="1">
    <location>
        <begin position="180"/>
        <end position="200"/>
    </location>
</feature>
<gene>
    <name evidence="2" type="ORF">Asi03nite_17240</name>
</gene>
<dbReference type="InterPro" id="IPR017516">
    <property type="entry name" value="AbrB_dup"/>
</dbReference>
<keyword evidence="1" id="KW-0472">Membrane</keyword>
<dbReference type="PANTHER" id="PTHR38457:SF1">
    <property type="entry name" value="REGULATOR ABRB-RELATED"/>
    <property type="match status" value="1"/>
</dbReference>
<keyword evidence="3" id="KW-1185">Reference proteome</keyword>
<protein>
    <submittedName>
        <fullName evidence="2">Membrane protein</fullName>
    </submittedName>
</protein>
<dbReference type="PANTHER" id="PTHR38457">
    <property type="entry name" value="REGULATOR ABRB-RELATED"/>
    <property type="match status" value="1"/>
</dbReference>
<feature type="transmembrane region" description="Helical" evidence="1">
    <location>
        <begin position="117"/>
        <end position="138"/>
    </location>
</feature>
<reference evidence="2" key="1">
    <citation type="submission" date="2021-01" db="EMBL/GenBank/DDBJ databases">
        <title>Whole genome shotgun sequence of Actinoplanes siamensis NBRC 109076.</title>
        <authorList>
            <person name="Komaki H."/>
            <person name="Tamura T."/>
        </authorList>
    </citation>
    <scope>NUCLEOTIDE SEQUENCE</scope>
    <source>
        <strain evidence="2">NBRC 109076</strain>
    </source>
</reference>
<evidence type="ECO:0000313" key="2">
    <source>
        <dbReference type="EMBL" id="GIF04186.1"/>
    </source>
</evidence>
<comment type="caution">
    <text evidence="2">The sequence shown here is derived from an EMBL/GenBank/DDBJ whole genome shotgun (WGS) entry which is preliminary data.</text>
</comment>
<dbReference type="RefSeq" id="WP_203677879.1">
    <property type="nucleotide sequence ID" value="NZ_BOMW01000017.1"/>
</dbReference>
<feature type="transmembrane region" description="Helical" evidence="1">
    <location>
        <begin position="220"/>
        <end position="238"/>
    </location>
</feature>
<dbReference type="NCBIfam" id="TIGR03082">
    <property type="entry name" value="Gneg_AbrB_dup"/>
    <property type="match status" value="2"/>
</dbReference>
<feature type="transmembrane region" description="Helical" evidence="1">
    <location>
        <begin position="32"/>
        <end position="49"/>
    </location>
</feature>
<dbReference type="GO" id="GO:0016020">
    <property type="term" value="C:membrane"/>
    <property type="evidence" value="ECO:0007669"/>
    <property type="project" value="InterPro"/>
</dbReference>
<accession>A0A919N4G5</accession>
<evidence type="ECO:0000256" key="1">
    <source>
        <dbReference type="SAM" id="Phobius"/>
    </source>
</evidence>
<feature type="transmembrane region" description="Helical" evidence="1">
    <location>
        <begin position="272"/>
        <end position="288"/>
    </location>
</feature>
<dbReference type="Proteomes" id="UP000629619">
    <property type="component" value="Unassembled WGS sequence"/>
</dbReference>
<organism evidence="2 3">
    <name type="scientific">Actinoplanes siamensis</name>
    <dbReference type="NCBI Taxonomy" id="1223317"/>
    <lineage>
        <taxon>Bacteria</taxon>
        <taxon>Bacillati</taxon>
        <taxon>Actinomycetota</taxon>
        <taxon>Actinomycetes</taxon>
        <taxon>Micromonosporales</taxon>
        <taxon>Micromonosporaceae</taxon>
        <taxon>Actinoplanes</taxon>
    </lineage>
</organism>
<keyword evidence="1" id="KW-1133">Transmembrane helix</keyword>
<dbReference type="GO" id="GO:0010468">
    <property type="term" value="P:regulation of gene expression"/>
    <property type="evidence" value="ECO:0007669"/>
    <property type="project" value="InterPro"/>
</dbReference>
<keyword evidence="1" id="KW-0812">Transmembrane</keyword>
<feature type="transmembrane region" description="Helical" evidence="1">
    <location>
        <begin position="92"/>
        <end position="111"/>
    </location>
</feature>
<feature type="transmembrane region" description="Helical" evidence="1">
    <location>
        <begin position="247"/>
        <end position="266"/>
    </location>
</feature>
<dbReference type="Pfam" id="PF05145">
    <property type="entry name" value="AbrB"/>
    <property type="match status" value="1"/>
</dbReference>
<feature type="transmembrane region" description="Helical" evidence="1">
    <location>
        <begin position="363"/>
        <end position="381"/>
    </location>
</feature>
<dbReference type="InterPro" id="IPR007820">
    <property type="entry name" value="AbrB_fam"/>
</dbReference>
<evidence type="ECO:0000313" key="3">
    <source>
        <dbReference type="Proteomes" id="UP000629619"/>
    </source>
</evidence>